<evidence type="ECO:0000313" key="1">
    <source>
        <dbReference type="EMBL" id="WWC91247.1"/>
    </source>
</evidence>
<proteinExistence type="predicted"/>
<gene>
    <name evidence="1" type="ORF">L201_006190</name>
</gene>
<keyword evidence="2" id="KW-1185">Reference proteome</keyword>
<dbReference type="EMBL" id="CP144105">
    <property type="protein sequence ID" value="WWC91247.1"/>
    <property type="molecule type" value="Genomic_DNA"/>
</dbReference>
<reference evidence="1 2" key="1">
    <citation type="submission" date="2024-01" db="EMBL/GenBank/DDBJ databases">
        <title>Comparative genomics of Cryptococcus and Kwoniella reveals pathogenesis evolution and contrasting modes of karyotype evolution via chromosome fusion or intercentromeric recombination.</title>
        <authorList>
            <person name="Coelho M.A."/>
            <person name="David-Palma M."/>
            <person name="Shea T."/>
            <person name="Bowers K."/>
            <person name="McGinley-Smith S."/>
            <person name="Mohammad A.W."/>
            <person name="Gnirke A."/>
            <person name="Yurkov A.M."/>
            <person name="Nowrousian M."/>
            <person name="Sun S."/>
            <person name="Cuomo C.A."/>
            <person name="Heitman J."/>
        </authorList>
    </citation>
    <scope>NUCLEOTIDE SEQUENCE [LARGE SCALE GENOMIC DNA]</scope>
    <source>
        <strain evidence="1 2">CBS 6074</strain>
    </source>
</reference>
<accession>A0AAX4K109</accession>
<evidence type="ECO:0000313" key="2">
    <source>
        <dbReference type="Proteomes" id="UP001355207"/>
    </source>
</evidence>
<sequence length="307" mass="34974">MGKKSDGIIPQVITEPWEHVWTQSQIRSALDMIDGNKSYEDAFFGHHKSDNHKYILLEQEVCVSVLAGTDWINYMLQIKKVLKDQNGNVKQKPGETWPKKMRTINILINKLHSLAEGIKVLFGPSSNVDQLRKNNQKAYEIWCGWQKENLATWYFKYVVIKIRIFPKWLESKPSPTPPPLPDVLMKSISHTFSTKPSLSVPSTSASSAAASATSSTSLLYLIRKMHGTITRKNNTSNESQITHNRLDYTRYILWNSSVILDDIVQNLSADQDKLPTPITLIGLVQLVTAKRNIELQHKPFDLLSFED</sequence>
<dbReference type="Proteomes" id="UP001355207">
    <property type="component" value="Chromosome 8"/>
</dbReference>
<dbReference type="GeneID" id="91096859"/>
<organism evidence="1 2">
    <name type="scientific">Kwoniella dendrophila CBS 6074</name>
    <dbReference type="NCBI Taxonomy" id="1295534"/>
    <lineage>
        <taxon>Eukaryota</taxon>
        <taxon>Fungi</taxon>
        <taxon>Dikarya</taxon>
        <taxon>Basidiomycota</taxon>
        <taxon>Agaricomycotina</taxon>
        <taxon>Tremellomycetes</taxon>
        <taxon>Tremellales</taxon>
        <taxon>Cryptococcaceae</taxon>
        <taxon>Kwoniella</taxon>
    </lineage>
</organism>
<name>A0AAX4K109_9TREE</name>
<protein>
    <submittedName>
        <fullName evidence="1">Uncharacterized protein</fullName>
    </submittedName>
</protein>
<dbReference type="AlphaFoldDB" id="A0AAX4K109"/>
<dbReference type="RefSeq" id="XP_066078009.1">
    <property type="nucleotide sequence ID" value="XM_066221912.1"/>
</dbReference>